<evidence type="ECO:0000313" key="3">
    <source>
        <dbReference type="WBParaSite" id="ACRNAN_scaffold4049.g26371.t1"/>
    </source>
</evidence>
<dbReference type="InterPro" id="IPR000210">
    <property type="entry name" value="BTB/POZ_dom"/>
</dbReference>
<dbReference type="SUPFAM" id="SSF54695">
    <property type="entry name" value="POZ domain"/>
    <property type="match status" value="1"/>
</dbReference>
<organism evidence="2 3">
    <name type="scientific">Acrobeloides nanus</name>
    <dbReference type="NCBI Taxonomy" id="290746"/>
    <lineage>
        <taxon>Eukaryota</taxon>
        <taxon>Metazoa</taxon>
        <taxon>Ecdysozoa</taxon>
        <taxon>Nematoda</taxon>
        <taxon>Chromadorea</taxon>
        <taxon>Rhabditida</taxon>
        <taxon>Tylenchina</taxon>
        <taxon>Cephalobomorpha</taxon>
        <taxon>Cephaloboidea</taxon>
        <taxon>Cephalobidae</taxon>
        <taxon>Acrobeloides</taxon>
    </lineage>
</organism>
<reference evidence="3" key="1">
    <citation type="submission" date="2022-11" db="UniProtKB">
        <authorList>
            <consortium name="WormBaseParasite"/>
        </authorList>
    </citation>
    <scope>IDENTIFICATION</scope>
</reference>
<name>A0A914DV45_9BILA</name>
<sequence length="185" mass="21378">MVIDVKKAVGKMDQPLYNFFTEQPGFTDIKIFVDGKSFYVNKGYLMACSGYFKSMFTGEYKERSTNLVNIKEVKACHFEEMLQAIYPCRKSVTKYNVKYLMKLADRFDIPVLARRCEKFLIQSNDMPPVAKLKLADEYGFDTVLSKCLTEFKTASEMKKALSTPEYEELSKETITSILERIIDLI</sequence>
<dbReference type="PANTHER" id="PTHR22744:SF17">
    <property type="entry name" value="BTB DOMAIN-CONTAINING PROTEIN"/>
    <property type="match status" value="1"/>
</dbReference>
<feature type="domain" description="BTB" evidence="1">
    <location>
        <begin position="27"/>
        <end position="94"/>
    </location>
</feature>
<dbReference type="WBParaSite" id="ACRNAN_scaffold4049.g26371.t1">
    <property type="protein sequence ID" value="ACRNAN_scaffold4049.g26371.t1"/>
    <property type="gene ID" value="ACRNAN_scaffold4049.g26371"/>
</dbReference>
<dbReference type="Pfam" id="PF00651">
    <property type="entry name" value="BTB"/>
    <property type="match status" value="1"/>
</dbReference>
<evidence type="ECO:0000259" key="1">
    <source>
        <dbReference type="PROSITE" id="PS50097"/>
    </source>
</evidence>
<keyword evidence="2" id="KW-1185">Reference proteome</keyword>
<dbReference type="Proteomes" id="UP000887540">
    <property type="component" value="Unplaced"/>
</dbReference>
<evidence type="ECO:0000313" key="2">
    <source>
        <dbReference type="Proteomes" id="UP000887540"/>
    </source>
</evidence>
<dbReference type="InterPro" id="IPR011333">
    <property type="entry name" value="SKP1/BTB/POZ_sf"/>
</dbReference>
<dbReference type="PANTHER" id="PTHR22744">
    <property type="entry name" value="HELIX LOOP HELIX PROTEIN 21-RELATED"/>
    <property type="match status" value="1"/>
</dbReference>
<accession>A0A914DV45</accession>
<dbReference type="SMART" id="SM00225">
    <property type="entry name" value="BTB"/>
    <property type="match status" value="1"/>
</dbReference>
<dbReference type="Gene3D" id="3.30.710.10">
    <property type="entry name" value="Potassium Channel Kv1.1, Chain A"/>
    <property type="match status" value="1"/>
</dbReference>
<protein>
    <submittedName>
        <fullName evidence="3">BTB domain-containing protein</fullName>
    </submittedName>
</protein>
<proteinExistence type="predicted"/>
<dbReference type="PROSITE" id="PS50097">
    <property type="entry name" value="BTB"/>
    <property type="match status" value="1"/>
</dbReference>
<dbReference type="AlphaFoldDB" id="A0A914DV45"/>